<dbReference type="PATRIC" id="fig|864564.6.peg.608"/>
<dbReference type="Proteomes" id="UP000004946">
    <property type="component" value="Chromosome"/>
</dbReference>
<dbReference type="AlphaFoldDB" id="E6JZU3"/>
<dbReference type="HOGENOM" id="CLU_3010107_0_0_11"/>
<dbReference type="InterPro" id="IPR012340">
    <property type="entry name" value="NA-bd_OB-fold"/>
</dbReference>
<dbReference type="GO" id="GO:0003697">
    <property type="term" value="F:single-stranded DNA binding"/>
    <property type="evidence" value="ECO:0007669"/>
    <property type="project" value="InterPro"/>
</dbReference>
<dbReference type="RefSeq" id="WP_006289918.1">
    <property type="nucleotide sequence ID" value="NZ_AP012333.1"/>
</dbReference>
<evidence type="ECO:0000313" key="4">
    <source>
        <dbReference type="Proteomes" id="UP000004946"/>
    </source>
</evidence>
<evidence type="ECO:0008006" key="5">
    <source>
        <dbReference type="Google" id="ProtNLM"/>
    </source>
</evidence>
<dbReference type="KEGG" id="pdo:PSDT_0550"/>
<dbReference type="InterPro" id="IPR000424">
    <property type="entry name" value="Primosome_PriB/ssb"/>
</dbReference>
<dbReference type="SUPFAM" id="SSF50249">
    <property type="entry name" value="Nucleic acid-binding proteins"/>
    <property type="match status" value="1"/>
</dbReference>
<organism evidence="3 4">
    <name type="scientific">Parascardovia denticolens DSM 10105 = JCM 12538</name>
    <dbReference type="NCBI Taxonomy" id="864564"/>
    <lineage>
        <taxon>Bacteria</taxon>
        <taxon>Bacillati</taxon>
        <taxon>Actinomycetota</taxon>
        <taxon>Actinomycetes</taxon>
        <taxon>Bifidobacteriales</taxon>
        <taxon>Bifidobacteriaceae</taxon>
        <taxon>Parascardovia</taxon>
    </lineage>
</organism>
<comment type="caution">
    <text evidence="3">The sequence shown here is derived from an EMBL/GenBank/DDBJ whole genome shotgun (WGS) entry which is preliminary data.</text>
</comment>
<dbReference type="Gene3D" id="2.40.50.140">
    <property type="entry name" value="Nucleic acid-binding proteins"/>
    <property type="match status" value="1"/>
</dbReference>
<dbReference type="EMBL" id="AEON01000001">
    <property type="protein sequence ID" value="EFT84097.1"/>
    <property type="molecule type" value="Genomic_DNA"/>
</dbReference>
<gene>
    <name evidence="3" type="ORF">HMPREF0620_1102</name>
</gene>
<sequence length="56" mass="6261">MINLTIVSNVAESLSEGMKVIAQGMLISRKWTDKQGRNRERVELKLTDIGPCLSDD</sequence>
<protein>
    <recommendedName>
        <fullName evidence="5">Single-strand binding family protein</fullName>
    </recommendedName>
</protein>
<proteinExistence type="predicted"/>
<dbReference type="Pfam" id="PF00436">
    <property type="entry name" value="SSB"/>
    <property type="match status" value="1"/>
</dbReference>
<accession>E6JZU3</accession>
<evidence type="ECO:0000256" key="2">
    <source>
        <dbReference type="PROSITE-ProRule" id="PRU00252"/>
    </source>
</evidence>
<evidence type="ECO:0000313" key="3">
    <source>
        <dbReference type="EMBL" id="EFT84097.1"/>
    </source>
</evidence>
<evidence type="ECO:0000256" key="1">
    <source>
        <dbReference type="ARBA" id="ARBA00023125"/>
    </source>
</evidence>
<reference evidence="3 4" key="1">
    <citation type="submission" date="2010-12" db="EMBL/GenBank/DDBJ databases">
        <authorList>
            <person name="Muzny D."/>
            <person name="Qin X."/>
            <person name="Buhay C."/>
            <person name="Dugan-Rocha S."/>
            <person name="Ding Y."/>
            <person name="Chen G."/>
            <person name="Hawes A."/>
            <person name="Holder M."/>
            <person name="Jhangiani S."/>
            <person name="Johnson A."/>
            <person name="Khan Z."/>
            <person name="Li Z."/>
            <person name="Liu W."/>
            <person name="Liu X."/>
            <person name="Perez L."/>
            <person name="Shen H."/>
            <person name="Wang Q."/>
            <person name="Watt J."/>
            <person name="Xi L."/>
            <person name="Xin Y."/>
            <person name="Zhou J."/>
            <person name="Deng J."/>
            <person name="Jiang H."/>
            <person name="Liu Y."/>
            <person name="Qu J."/>
            <person name="Song X.-Z."/>
            <person name="Zhang L."/>
            <person name="Villasana D."/>
            <person name="Johnson A."/>
            <person name="Liu J."/>
            <person name="Liyanage D."/>
            <person name="Lorensuhewa L."/>
            <person name="Robinson T."/>
            <person name="Song A."/>
            <person name="Song B.-B."/>
            <person name="Dinh H."/>
            <person name="Thornton R."/>
            <person name="Coyle M."/>
            <person name="Francisco L."/>
            <person name="Jackson L."/>
            <person name="Javaid M."/>
            <person name="Korchina V."/>
            <person name="Kovar C."/>
            <person name="Mata R."/>
            <person name="Mathew T."/>
            <person name="Ngo R."/>
            <person name="Nguyen L."/>
            <person name="Nguyen N."/>
            <person name="Okwuonu G."/>
            <person name="Ongeri F."/>
            <person name="Pham C."/>
            <person name="Simmons D."/>
            <person name="Wilczek-Boney K."/>
            <person name="Hale W."/>
            <person name="Jakkamsetti A."/>
            <person name="Pham P."/>
            <person name="Ruth R."/>
            <person name="San Lucas F."/>
            <person name="Warren J."/>
            <person name="Zhang J."/>
            <person name="Zhao Z."/>
            <person name="Zhou C."/>
            <person name="Zhu D."/>
            <person name="Lee S."/>
            <person name="Bess C."/>
            <person name="Blankenburg K."/>
            <person name="Forbes L."/>
            <person name="Fu Q."/>
            <person name="Gubbala S."/>
            <person name="Hirani K."/>
            <person name="Jayaseelan J.C."/>
            <person name="Lara F."/>
            <person name="Munidasa M."/>
            <person name="Palculict T."/>
            <person name="Patil S."/>
            <person name="Pu L.-L."/>
            <person name="Saada N."/>
            <person name="Tang L."/>
            <person name="Weissenberger G."/>
            <person name="Zhu Y."/>
            <person name="Hemphill L."/>
            <person name="Shang Y."/>
            <person name="Youmans B."/>
            <person name="Ayvaz T."/>
            <person name="Ross M."/>
            <person name="Santibanez J."/>
            <person name="Aqrawi P."/>
            <person name="Gross S."/>
            <person name="Joshi V."/>
            <person name="Fowler G."/>
            <person name="Nazareth L."/>
            <person name="Reid J."/>
            <person name="Worley K."/>
            <person name="Petrosino J."/>
            <person name="Highlander S."/>
            <person name="Gibbs R."/>
        </authorList>
    </citation>
    <scope>NUCLEOTIDE SEQUENCE [LARGE SCALE GENOMIC DNA]</scope>
    <source>
        <strain evidence="3 4">DSM 10105</strain>
    </source>
</reference>
<keyword evidence="1 2" id="KW-0238">DNA-binding</keyword>
<dbReference type="PROSITE" id="PS50935">
    <property type="entry name" value="SSB"/>
    <property type="match status" value="1"/>
</dbReference>
<keyword evidence="4" id="KW-1185">Reference proteome</keyword>
<name>E6JZU3_PARDN</name>